<evidence type="ECO:0000256" key="2">
    <source>
        <dbReference type="ARBA" id="ARBA00033753"/>
    </source>
</evidence>
<keyword evidence="5" id="KW-0808">Transferase</keyword>
<dbReference type="SUPFAM" id="SSF118196">
    <property type="entry name" value="YaeB-like"/>
    <property type="match status" value="1"/>
</dbReference>
<dbReference type="CDD" id="cd09281">
    <property type="entry name" value="UPF0066"/>
    <property type="match status" value="1"/>
</dbReference>
<evidence type="ECO:0000259" key="3">
    <source>
        <dbReference type="PROSITE" id="PS51668"/>
    </source>
</evidence>
<proteinExistence type="inferred from homology"/>
<dbReference type="NCBIfam" id="TIGR00104">
    <property type="entry name" value="tRNA_TsaA"/>
    <property type="match status" value="1"/>
</dbReference>
<dbReference type="Proteomes" id="UP000621390">
    <property type="component" value="Unassembled WGS sequence"/>
</dbReference>
<dbReference type="Proteomes" id="UP000655994">
    <property type="component" value="Unassembled WGS sequence"/>
</dbReference>
<dbReference type="InterPro" id="IPR023368">
    <property type="entry name" value="UPF0066_cons_site"/>
</dbReference>
<dbReference type="Gene3D" id="2.40.30.70">
    <property type="entry name" value="YaeB-like"/>
    <property type="match status" value="1"/>
</dbReference>
<keyword evidence="7" id="KW-1185">Reference proteome</keyword>
<keyword evidence="1" id="KW-0949">S-adenosyl-L-methionine</keyword>
<dbReference type="GO" id="GO:0032259">
    <property type="term" value="P:methylation"/>
    <property type="evidence" value="ECO:0007669"/>
    <property type="project" value="UniProtKB-KW"/>
</dbReference>
<dbReference type="InterPro" id="IPR041369">
    <property type="entry name" value="TrmO_C"/>
</dbReference>
<dbReference type="AlphaFoldDB" id="A0A8I1GAK5"/>
<accession>A0A8I1GAK5</accession>
<sequence>MKSQQQLTQVAVIRTPFPEKFSVPRQPGLVPSALAQVELVGDYQHAQAIEGIEQFSHLWLTFEFHQHDTWQERVRPPRLGGNQQLGVFATRSPFRPNQLGLSVVELIAVQTEPNVVLTVRGADLVDKTPIVDIKPYIPYVDSITDARAGFAQEKPESRMKVKFSDAAEAVLKSAHSSSSGLRTLATEVLSQDPRPAYHKAQSPQRTYGTALLNYNIRWYVQQNTVFVEEISLKQP</sequence>
<dbReference type="PROSITE" id="PS01318">
    <property type="entry name" value="TSAA_1"/>
    <property type="match status" value="1"/>
</dbReference>
<comment type="caution">
    <text evidence="5">The sequence shown here is derived from an EMBL/GenBank/DDBJ whole genome shotgun (WGS) entry which is preliminary data.</text>
</comment>
<protein>
    <submittedName>
        <fullName evidence="5">tRNA (N6-threonylcarbamoyladenosine(37)-N6)-methyltransferase TrmO</fullName>
    </submittedName>
</protein>
<evidence type="ECO:0000256" key="1">
    <source>
        <dbReference type="ARBA" id="ARBA00022691"/>
    </source>
</evidence>
<evidence type="ECO:0000313" key="5">
    <source>
        <dbReference type="EMBL" id="MBJ7315442.1"/>
    </source>
</evidence>
<dbReference type="EMBL" id="JAEMOS010000018">
    <property type="protein sequence ID" value="MBJ7266555.1"/>
    <property type="molecule type" value="Genomic_DNA"/>
</dbReference>
<dbReference type="EMBL" id="JAEMOP010000002">
    <property type="protein sequence ID" value="MBJ7315442.1"/>
    <property type="molecule type" value="Genomic_DNA"/>
</dbReference>
<dbReference type="InterPro" id="IPR040372">
    <property type="entry name" value="YaeB-like"/>
</dbReference>
<dbReference type="Pfam" id="PF01980">
    <property type="entry name" value="TrmO_N"/>
    <property type="match status" value="1"/>
</dbReference>
<keyword evidence="5" id="KW-0489">Methyltransferase</keyword>
<dbReference type="GO" id="GO:0089715">
    <property type="term" value="F:tRNA (L-threonylcarbamoyladenosine(37)-C2) methyltransferase activity"/>
    <property type="evidence" value="ECO:0007669"/>
    <property type="project" value="TreeGrafter"/>
</dbReference>
<dbReference type="Gene3D" id="3.30.2310.10">
    <property type="entry name" value="YaeB-like"/>
    <property type="match status" value="1"/>
</dbReference>
<dbReference type="Pfam" id="PF18389">
    <property type="entry name" value="TrmO_C"/>
    <property type="match status" value="1"/>
</dbReference>
<dbReference type="InterPro" id="IPR023370">
    <property type="entry name" value="TrmO-like_N"/>
</dbReference>
<dbReference type="PANTHER" id="PTHR12818">
    <property type="entry name" value="TRNA (ADENINE(37)-N6)-METHYLTRANSFERASE"/>
    <property type="match status" value="1"/>
</dbReference>
<dbReference type="InterPro" id="IPR036414">
    <property type="entry name" value="YaeB_N_sf"/>
</dbReference>
<reference evidence="5 7" key="1">
    <citation type="submission" date="2020-09" db="EMBL/GenBank/DDBJ databases">
        <title>Draft Genomes of Bacterial Isolates from North Pond Shallow Sediments.</title>
        <authorList>
            <person name="Kiel Reese B."/>
            <person name="Mullis M."/>
            <person name="Weisend R.E."/>
        </authorList>
    </citation>
    <scope>NUCLEOTIDE SEQUENCE</scope>
    <source>
        <strain evidence="5">KJE-2</strain>
        <strain evidence="4 7">KJE-3</strain>
    </source>
</reference>
<dbReference type="InterPro" id="IPR036413">
    <property type="entry name" value="YaeB-like_sf"/>
</dbReference>
<evidence type="ECO:0000313" key="6">
    <source>
        <dbReference type="Proteomes" id="UP000621390"/>
    </source>
</evidence>
<evidence type="ECO:0000313" key="7">
    <source>
        <dbReference type="Proteomes" id="UP000655994"/>
    </source>
</evidence>
<evidence type="ECO:0000313" key="4">
    <source>
        <dbReference type="EMBL" id="MBJ7266555.1"/>
    </source>
</evidence>
<dbReference type="PANTHER" id="PTHR12818:SF0">
    <property type="entry name" value="TRNA (ADENINE(37)-N6)-METHYLTRANSFERASE"/>
    <property type="match status" value="1"/>
</dbReference>
<organism evidence="5 6">
    <name type="scientific">Idiomarina abyssalis</name>
    <dbReference type="NCBI Taxonomy" id="86102"/>
    <lineage>
        <taxon>Bacteria</taxon>
        <taxon>Pseudomonadati</taxon>
        <taxon>Pseudomonadota</taxon>
        <taxon>Gammaproteobacteria</taxon>
        <taxon>Alteromonadales</taxon>
        <taxon>Idiomarinaceae</taxon>
        <taxon>Idiomarina</taxon>
    </lineage>
</organism>
<gene>
    <name evidence="5" type="primary">tsaA</name>
    <name evidence="4" type="ORF">JHC10_06310</name>
    <name evidence="5" type="ORF">JHC11_05480</name>
</gene>
<dbReference type="RefSeq" id="WP_199494210.1">
    <property type="nucleotide sequence ID" value="NZ_JAEMOO010000006.1"/>
</dbReference>
<dbReference type="PROSITE" id="PS51668">
    <property type="entry name" value="TSAA_2"/>
    <property type="match status" value="1"/>
</dbReference>
<name>A0A8I1GAK5_9GAMM</name>
<comment type="similarity">
    <text evidence="2">Belongs to the tRNA methyltransferase O family.</text>
</comment>
<feature type="domain" description="TsaA-like" evidence="3">
    <location>
        <begin position="7"/>
        <end position="145"/>
    </location>
</feature>